<dbReference type="RefSeq" id="WP_274359318.1">
    <property type="nucleotide sequence ID" value="NZ_CP118101.1"/>
</dbReference>
<dbReference type="EMBL" id="CP118101">
    <property type="protein sequence ID" value="WDH83085.1"/>
    <property type="molecule type" value="Genomic_DNA"/>
</dbReference>
<organism evidence="1 2">
    <name type="scientific">Paenibacillus urinalis</name>
    <dbReference type="NCBI Taxonomy" id="521520"/>
    <lineage>
        <taxon>Bacteria</taxon>
        <taxon>Bacillati</taxon>
        <taxon>Bacillota</taxon>
        <taxon>Bacilli</taxon>
        <taxon>Bacillales</taxon>
        <taxon>Paenibacillaceae</taxon>
        <taxon>Paenibacillus</taxon>
    </lineage>
</organism>
<sequence>MECIVKFQVIYKNDVPKPLRGLLLMDNNTPPGPEQLIPMFKRLGYEVVTENPDDLTFKPVNPGADYIRLRVTELDTGEEVYREDANLRRILENLL</sequence>
<dbReference type="AlphaFoldDB" id="A0AAX3N324"/>
<dbReference type="Proteomes" id="UP001220962">
    <property type="component" value="Chromosome"/>
</dbReference>
<reference evidence="1" key="1">
    <citation type="submission" date="2023-02" db="EMBL/GenBank/DDBJ databases">
        <title>Pathogen: clinical or host-associated sample.</title>
        <authorList>
            <person name="Hergert J."/>
            <person name="Casey R."/>
            <person name="Wagner J."/>
            <person name="Young E.L."/>
            <person name="Oakeson K.F."/>
        </authorList>
    </citation>
    <scope>NUCLEOTIDE SEQUENCE</scope>
    <source>
        <strain evidence="1">2022CK-00830</strain>
    </source>
</reference>
<accession>A0AAX3N324</accession>
<name>A0AAX3N324_9BACL</name>
<protein>
    <submittedName>
        <fullName evidence="1">Uncharacterized protein</fullName>
    </submittedName>
</protein>
<proteinExistence type="predicted"/>
<evidence type="ECO:0000313" key="1">
    <source>
        <dbReference type="EMBL" id="WDH83085.1"/>
    </source>
</evidence>
<gene>
    <name evidence="1" type="ORF">PUW23_02235</name>
</gene>
<evidence type="ECO:0000313" key="2">
    <source>
        <dbReference type="Proteomes" id="UP001220962"/>
    </source>
</evidence>